<feature type="compositionally biased region" description="Polar residues" evidence="1">
    <location>
        <begin position="1"/>
        <end position="15"/>
    </location>
</feature>
<dbReference type="InterPro" id="IPR037353">
    <property type="entry name" value="ASH2"/>
</dbReference>
<dbReference type="SUPFAM" id="SSF49899">
    <property type="entry name" value="Concanavalin A-like lectins/glucanases"/>
    <property type="match status" value="1"/>
</dbReference>
<feature type="region of interest" description="Disordered" evidence="1">
    <location>
        <begin position="291"/>
        <end position="315"/>
    </location>
</feature>
<reference evidence="3" key="1">
    <citation type="submission" date="2012-02" db="EMBL/GenBank/DDBJ databases">
        <title>Genome sequencing of Giardia lamblia Genotypes A2 and B isolates (DH and GS) and comparative analysis with the genomes of Genotypes A1 and E (WB and Pig).</title>
        <authorList>
            <person name="Adam R."/>
            <person name="Dahlstrom E."/>
            <person name="Martens C."/>
            <person name="Bruno D."/>
            <person name="Barbian K."/>
            <person name="Porcella S.F."/>
            <person name="Nash T."/>
        </authorList>
    </citation>
    <scope>NUCLEOTIDE SEQUENCE</scope>
    <source>
        <strain evidence="3">DH</strain>
    </source>
</reference>
<accession>V6TQM5</accession>
<gene>
    <name evidence="2" type="ORF">DHA2_5820</name>
</gene>
<dbReference type="AlphaFoldDB" id="V6TQM5"/>
<dbReference type="VEuPathDB" id="GiardiaDB:QR46_1165"/>
<feature type="region of interest" description="Disordered" evidence="1">
    <location>
        <begin position="1"/>
        <end position="20"/>
    </location>
</feature>
<dbReference type="VEuPathDB" id="GiardiaDB:GL50803_005820"/>
<dbReference type="GO" id="GO:0000976">
    <property type="term" value="F:transcription cis-regulatory region binding"/>
    <property type="evidence" value="ECO:0007669"/>
    <property type="project" value="TreeGrafter"/>
</dbReference>
<dbReference type="EMBL" id="AHGT01000004">
    <property type="protein sequence ID" value="ESU39320.1"/>
    <property type="molecule type" value="Genomic_DNA"/>
</dbReference>
<protein>
    <recommendedName>
        <fullName evidence="4">SPRY domain-containing protein</fullName>
    </recommendedName>
</protein>
<dbReference type="VEuPathDB" id="GiardiaDB:DHA2_5820"/>
<dbReference type="GO" id="GO:0048188">
    <property type="term" value="C:Set1C/COMPASS complex"/>
    <property type="evidence" value="ECO:0007669"/>
    <property type="project" value="InterPro"/>
</dbReference>
<evidence type="ECO:0008006" key="4">
    <source>
        <dbReference type="Google" id="ProtNLM"/>
    </source>
</evidence>
<name>V6TQM5_GIAIN</name>
<sequence>MQSETPIRTSSQNLMSEKPLDQPQIPALGAFTQDQLMTYNILKRLKEYVGDTNPINLGNVCLNEICRDHAIQLSKDQLTMYGTQGYRSCRSTHGVSGGTFYFEAMPHPPMDITEEEINAISELQYRPQWRIGIACSELETGWAVGYDSYGFGLRSVDGSLCHLRERHTSNTRLARRARKPGETLSMVLAEEDAKDAALFDNTLSDSSAVHTYVEFFPSDELAENVSRGPFFYGPGDTIGVLLHLPKNPDLPELPKEVELGIDKSHEKSLVKSGTKATIPSQNTSMQITLEASQLSSADESGIPSRKKNAEAQKDDLRPLSKGSFATFFVNGKPRCTIHNLPHDRYYAAGSSFLYGSIEFNFGPRNTVNEAFPTDWRCLPFCLTPADESRESLSKTFRYYEDTERWCIATRVLCPFREDNSILFCPTIKPLTSLYIPRAEDEYKDVLDIFATNQMTLDIWNEIARAYGDTVYGASRKRPNRVLHIKK</sequence>
<dbReference type="Gene3D" id="2.60.120.920">
    <property type="match status" value="1"/>
</dbReference>
<dbReference type="InterPro" id="IPR043136">
    <property type="entry name" value="B30.2/SPRY_sf"/>
</dbReference>
<organism evidence="2 3">
    <name type="scientific">Giardia intestinalis</name>
    <name type="common">Giardia lamblia</name>
    <dbReference type="NCBI Taxonomy" id="5741"/>
    <lineage>
        <taxon>Eukaryota</taxon>
        <taxon>Metamonada</taxon>
        <taxon>Diplomonadida</taxon>
        <taxon>Hexamitidae</taxon>
        <taxon>Giardiinae</taxon>
        <taxon>Giardia</taxon>
    </lineage>
</organism>
<reference evidence="2 3" key="2">
    <citation type="journal article" date="2013" name="Genome Biol. Evol.">
        <title>Genome sequencing of Giardia lamblia genotypes A2 and B isolates (DH and GS) and comparative analysis with the genomes of genotypes A1 and E (WB and Pig).</title>
        <authorList>
            <person name="Adam R.D."/>
            <person name="Dahlstrom E.W."/>
            <person name="Martens C.A."/>
            <person name="Bruno D.P."/>
            <person name="Barbian K.D."/>
            <person name="Ricklefs S.M."/>
            <person name="Hernandez M.M."/>
            <person name="Narla N.P."/>
            <person name="Patel R.B."/>
            <person name="Porcella S.F."/>
            <person name="Nash T.E."/>
        </authorList>
    </citation>
    <scope>NUCLEOTIDE SEQUENCE [LARGE SCALE GENOMIC DNA]</scope>
    <source>
        <strain evidence="2 3">DH</strain>
    </source>
</reference>
<evidence type="ECO:0000256" key="1">
    <source>
        <dbReference type="SAM" id="MobiDB-lite"/>
    </source>
</evidence>
<dbReference type="Proteomes" id="UP000018320">
    <property type="component" value="Unassembled WGS sequence"/>
</dbReference>
<dbReference type="VEuPathDB" id="GiardiaDB:GL50581_36"/>
<dbReference type="PANTHER" id="PTHR10598">
    <property type="entry name" value="SET1/ASH2 HISTONE METHYLTRANSFERASE COMPLEX SUBUNIT ASH2"/>
    <property type="match status" value="1"/>
</dbReference>
<evidence type="ECO:0000313" key="3">
    <source>
        <dbReference type="Proteomes" id="UP000018320"/>
    </source>
</evidence>
<proteinExistence type="predicted"/>
<evidence type="ECO:0000313" key="2">
    <source>
        <dbReference type="EMBL" id="ESU39320.1"/>
    </source>
</evidence>
<comment type="caution">
    <text evidence="2">The sequence shown here is derived from an EMBL/GenBank/DDBJ whole genome shotgun (WGS) entry which is preliminary data.</text>
</comment>
<dbReference type="PANTHER" id="PTHR10598:SF0">
    <property type="entry name" value="SET1_ASH2 HISTONE METHYLTRANSFERASE COMPLEX SUBUNIT ASH2"/>
    <property type="match status" value="1"/>
</dbReference>
<dbReference type="InterPro" id="IPR013320">
    <property type="entry name" value="ConA-like_dom_sf"/>
</dbReference>